<accession>A0A2G6DZR1</accession>
<dbReference type="Gene3D" id="2.160.10.10">
    <property type="entry name" value="Hexapeptide repeat proteins"/>
    <property type="match status" value="1"/>
</dbReference>
<dbReference type="AlphaFoldDB" id="A0A2G6DZR1"/>
<dbReference type="PANTHER" id="PTHR43584:SF3">
    <property type="entry name" value="BIFUNCTIONAL PROTEIN GLMU"/>
    <property type="match status" value="1"/>
</dbReference>
<comment type="similarity">
    <text evidence="4">In the N-terminal section; belongs to the N-acetylglucosamine-1-phosphate uridyltransferase family.</text>
</comment>
<dbReference type="SUPFAM" id="SSF51161">
    <property type="entry name" value="Trimeric LpxA-like enzymes"/>
    <property type="match status" value="1"/>
</dbReference>
<dbReference type="GO" id="GO:0046872">
    <property type="term" value="F:metal ion binding"/>
    <property type="evidence" value="ECO:0007669"/>
    <property type="project" value="UniProtKB-KW"/>
</dbReference>
<dbReference type="PANTHER" id="PTHR43584">
    <property type="entry name" value="NUCLEOTIDYL TRANSFERASE"/>
    <property type="match status" value="1"/>
</dbReference>
<gene>
    <name evidence="18" type="ORF">CSB45_16315</name>
</gene>
<dbReference type="GO" id="GO:0003977">
    <property type="term" value="F:UDP-N-acetylglucosamine diphosphorylase activity"/>
    <property type="evidence" value="ECO:0007669"/>
    <property type="project" value="UniProtKB-EC"/>
</dbReference>
<keyword evidence="8" id="KW-0479">Metal-binding</keyword>
<evidence type="ECO:0000256" key="1">
    <source>
        <dbReference type="ARBA" id="ARBA00001946"/>
    </source>
</evidence>
<evidence type="ECO:0000313" key="18">
    <source>
        <dbReference type="EMBL" id="PID55284.1"/>
    </source>
</evidence>
<evidence type="ECO:0000256" key="8">
    <source>
        <dbReference type="ARBA" id="ARBA00022723"/>
    </source>
</evidence>
<evidence type="ECO:0000313" key="19">
    <source>
        <dbReference type="Proteomes" id="UP000229740"/>
    </source>
</evidence>
<evidence type="ECO:0000256" key="3">
    <source>
        <dbReference type="ARBA" id="ARBA00007707"/>
    </source>
</evidence>
<evidence type="ECO:0000256" key="11">
    <source>
        <dbReference type="ARBA" id="ARBA00022984"/>
    </source>
</evidence>
<evidence type="ECO:0000256" key="13">
    <source>
        <dbReference type="ARBA" id="ARBA00023315"/>
    </source>
</evidence>
<comment type="subcellular location">
    <subcellularLocation>
        <location evidence="2">Cytoplasm</location>
    </subcellularLocation>
</comment>
<keyword evidence="12" id="KW-0511">Multifunctional enzyme</keyword>
<feature type="non-terminal residue" evidence="18">
    <location>
        <position position="1"/>
    </location>
</feature>
<dbReference type="InterPro" id="IPR050065">
    <property type="entry name" value="GlmU-like"/>
</dbReference>
<keyword evidence="6 18" id="KW-0808">Transferase</keyword>
<dbReference type="EMBL" id="PDPS01000144">
    <property type="protein sequence ID" value="PID55284.1"/>
    <property type="molecule type" value="Genomic_DNA"/>
</dbReference>
<evidence type="ECO:0000256" key="10">
    <source>
        <dbReference type="ARBA" id="ARBA00022960"/>
    </source>
</evidence>
<dbReference type="InterPro" id="IPR011004">
    <property type="entry name" value="Trimer_LpxA-like_sf"/>
</dbReference>
<evidence type="ECO:0000256" key="6">
    <source>
        <dbReference type="ARBA" id="ARBA00022679"/>
    </source>
</evidence>
<keyword evidence="11" id="KW-0573">Peptidoglycan synthesis</keyword>
<keyword evidence="14" id="KW-0961">Cell wall biogenesis/degradation</keyword>
<keyword evidence="9" id="KW-0460">Magnesium</keyword>
<dbReference type="GO" id="GO:0005737">
    <property type="term" value="C:cytoplasm"/>
    <property type="evidence" value="ECO:0007669"/>
    <property type="project" value="UniProtKB-SubCell"/>
</dbReference>
<keyword evidence="5" id="KW-0963">Cytoplasm</keyword>
<dbReference type="Gene3D" id="3.90.550.10">
    <property type="entry name" value="Spore Coat Polysaccharide Biosynthesis Protein SpsA, Chain A"/>
    <property type="match status" value="1"/>
</dbReference>
<keyword evidence="10" id="KW-0133">Cell shape</keyword>
<evidence type="ECO:0000256" key="9">
    <source>
        <dbReference type="ARBA" id="ARBA00022842"/>
    </source>
</evidence>
<dbReference type="GO" id="GO:0019134">
    <property type="term" value="F:glucosamine-1-phosphate N-acetyltransferase activity"/>
    <property type="evidence" value="ECO:0007669"/>
    <property type="project" value="UniProtKB-EC"/>
</dbReference>
<evidence type="ECO:0000256" key="14">
    <source>
        <dbReference type="ARBA" id="ARBA00023316"/>
    </source>
</evidence>
<evidence type="ECO:0000256" key="7">
    <source>
        <dbReference type="ARBA" id="ARBA00022695"/>
    </source>
</evidence>
<comment type="caution">
    <text evidence="18">The sequence shown here is derived from an EMBL/GenBank/DDBJ whole genome shotgun (WGS) entry which is preliminary data.</text>
</comment>
<dbReference type="Pfam" id="PF00132">
    <property type="entry name" value="Hexapep"/>
    <property type="match status" value="1"/>
</dbReference>
<sequence length="160" mass="17441">QVDSNNIQQELYLTDIISIAHSQQKEIKRFLAQDPLEVLGVNSRRELAAAERELQLRHNDAAERELQLRHNDKLMAAGVSMIAPESIRIAPEVQIAADVLLEPGCYLAGNTTLGAGCHIAQGSVIENCALGRNVRIGANSCLRNISLPDNTVLPPLTSQQ</sequence>
<comment type="cofactor">
    <cofactor evidence="1">
        <name>Mg(2+)</name>
        <dbReference type="ChEBI" id="CHEBI:18420"/>
    </cofactor>
</comment>
<evidence type="ECO:0000256" key="2">
    <source>
        <dbReference type="ARBA" id="ARBA00004496"/>
    </source>
</evidence>
<keyword evidence="7" id="KW-0548">Nucleotidyltransferase</keyword>
<evidence type="ECO:0000256" key="12">
    <source>
        <dbReference type="ARBA" id="ARBA00023268"/>
    </source>
</evidence>
<dbReference type="GO" id="GO:0009252">
    <property type="term" value="P:peptidoglycan biosynthetic process"/>
    <property type="evidence" value="ECO:0007669"/>
    <property type="project" value="UniProtKB-KW"/>
</dbReference>
<dbReference type="Proteomes" id="UP000229740">
    <property type="component" value="Unassembled WGS sequence"/>
</dbReference>
<proteinExistence type="inferred from homology"/>
<dbReference type="InterPro" id="IPR029044">
    <property type="entry name" value="Nucleotide-diphossugar_trans"/>
</dbReference>
<evidence type="ECO:0000256" key="4">
    <source>
        <dbReference type="ARBA" id="ARBA00007947"/>
    </source>
</evidence>
<reference evidence="18 19" key="1">
    <citation type="submission" date="2017-10" db="EMBL/GenBank/DDBJ databases">
        <title>Novel microbial diversity and functional potential in the marine mammal oral microbiome.</title>
        <authorList>
            <person name="Dudek N.K."/>
            <person name="Sun C.L."/>
            <person name="Burstein D."/>
            <person name="Kantor R.S."/>
            <person name="Aliaga Goltsman D.S."/>
            <person name="Bik E.M."/>
            <person name="Thomas B.C."/>
            <person name="Banfield J.F."/>
            <person name="Relman D.A."/>
        </authorList>
    </citation>
    <scope>NUCLEOTIDE SEQUENCE [LARGE SCALE GENOMIC DNA]</scope>
    <source>
        <strain evidence="18">DOLZORAL124_49_17</strain>
    </source>
</reference>
<comment type="similarity">
    <text evidence="3">In the C-terminal section; belongs to the transferase hexapeptide repeat family.</text>
</comment>
<protein>
    <submittedName>
        <fullName evidence="18">Glycosyl transferase family 2</fullName>
    </submittedName>
</protein>
<evidence type="ECO:0000256" key="5">
    <source>
        <dbReference type="ARBA" id="ARBA00022490"/>
    </source>
</evidence>
<name>A0A2G6DZR1_9BACT</name>
<comment type="catalytic activity">
    <reaction evidence="15">
        <text>alpha-D-glucosamine 1-phosphate + acetyl-CoA = N-acetyl-alpha-D-glucosamine 1-phosphate + CoA + H(+)</text>
        <dbReference type="Rhea" id="RHEA:13725"/>
        <dbReference type="ChEBI" id="CHEBI:15378"/>
        <dbReference type="ChEBI" id="CHEBI:57287"/>
        <dbReference type="ChEBI" id="CHEBI:57288"/>
        <dbReference type="ChEBI" id="CHEBI:57776"/>
        <dbReference type="ChEBI" id="CHEBI:58516"/>
        <dbReference type="EC" id="2.3.1.157"/>
    </reaction>
</comment>
<evidence type="ECO:0000256" key="16">
    <source>
        <dbReference type="ARBA" id="ARBA00048493"/>
    </source>
</evidence>
<dbReference type="GO" id="GO:0008360">
    <property type="term" value="P:regulation of cell shape"/>
    <property type="evidence" value="ECO:0007669"/>
    <property type="project" value="UniProtKB-KW"/>
</dbReference>
<dbReference type="GO" id="GO:0071555">
    <property type="term" value="P:cell wall organization"/>
    <property type="evidence" value="ECO:0007669"/>
    <property type="project" value="UniProtKB-KW"/>
</dbReference>
<dbReference type="InterPro" id="IPR001451">
    <property type="entry name" value="Hexapep"/>
</dbReference>
<keyword evidence="13" id="KW-0012">Acyltransferase</keyword>
<organism evidence="18 19">
    <name type="scientific">candidate division KSB3 bacterium</name>
    <dbReference type="NCBI Taxonomy" id="2044937"/>
    <lineage>
        <taxon>Bacteria</taxon>
        <taxon>candidate division KSB3</taxon>
    </lineage>
</organism>
<comment type="function">
    <text evidence="17">Catalyzes the last two sequential reactions in the de novo biosynthetic pathway for UDP-N-acetylglucosamine (UDP-GlcNAc). The C-terminal domain catalyzes the transfer of acetyl group from acetyl coenzyme A to glucosamine-1-phosphate (GlcN-1-P) to produce N-acetylglucosamine-1-phosphate (GlcNAc-1-P), which is converted into UDP-GlcNAc by the transfer of uridine 5-monophosphate (from uridine 5-triphosphate), a reaction catalyzed by the N-terminal domain.</text>
</comment>
<comment type="catalytic activity">
    <reaction evidence="16">
        <text>N-acetyl-alpha-D-glucosamine 1-phosphate + UTP + H(+) = UDP-N-acetyl-alpha-D-glucosamine + diphosphate</text>
        <dbReference type="Rhea" id="RHEA:13509"/>
        <dbReference type="ChEBI" id="CHEBI:15378"/>
        <dbReference type="ChEBI" id="CHEBI:33019"/>
        <dbReference type="ChEBI" id="CHEBI:46398"/>
        <dbReference type="ChEBI" id="CHEBI:57705"/>
        <dbReference type="ChEBI" id="CHEBI:57776"/>
        <dbReference type="EC" id="2.7.7.23"/>
    </reaction>
</comment>
<evidence type="ECO:0000256" key="17">
    <source>
        <dbReference type="ARBA" id="ARBA00049628"/>
    </source>
</evidence>
<evidence type="ECO:0000256" key="15">
    <source>
        <dbReference type="ARBA" id="ARBA00048247"/>
    </source>
</evidence>